<dbReference type="CDD" id="cd00616">
    <property type="entry name" value="AHBA_syn"/>
    <property type="match status" value="1"/>
</dbReference>
<comment type="similarity">
    <text evidence="2 3">Belongs to the DegT/DnrJ/EryC1 family.</text>
</comment>
<evidence type="ECO:0000313" key="4">
    <source>
        <dbReference type="EMBL" id="GLB31362.1"/>
    </source>
</evidence>
<proteinExistence type="inferred from homology"/>
<dbReference type="RefSeq" id="WP_242996349.1">
    <property type="nucleotide sequence ID" value="NZ_BRPJ01000066.1"/>
</dbReference>
<dbReference type="PANTHER" id="PTHR30244:SF9">
    <property type="entry name" value="PROTEIN RV3402C"/>
    <property type="match status" value="1"/>
</dbReference>
<dbReference type="PANTHER" id="PTHR30244">
    <property type="entry name" value="TRANSAMINASE"/>
    <property type="match status" value="1"/>
</dbReference>
<organism evidence="4 5">
    <name type="scientific">Lacrimispora amygdalina</name>
    <dbReference type="NCBI Taxonomy" id="253257"/>
    <lineage>
        <taxon>Bacteria</taxon>
        <taxon>Bacillati</taxon>
        <taxon>Bacillota</taxon>
        <taxon>Clostridia</taxon>
        <taxon>Lachnospirales</taxon>
        <taxon>Lachnospiraceae</taxon>
        <taxon>Lacrimispora</taxon>
    </lineage>
</organism>
<keyword evidence="5" id="KW-1185">Reference proteome</keyword>
<evidence type="ECO:0000256" key="3">
    <source>
        <dbReference type="RuleBase" id="RU004508"/>
    </source>
</evidence>
<comment type="caution">
    <text evidence="4">The sequence shown here is derived from an EMBL/GenBank/DDBJ whole genome shotgun (WGS) entry which is preliminary data.</text>
</comment>
<dbReference type="InterPro" id="IPR015424">
    <property type="entry name" value="PyrdxlP-dep_Trfase"/>
</dbReference>
<keyword evidence="4" id="KW-0808">Transferase</keyword>
<dbReference type="Gene3D" id="3.40.640.10">
    <property type="entry name" value="Type I PLP-dependent aspartate aminotransferase-like (Major domain)"/>
    <property type="match status" value="1"/>
</dbReference>
<dbReference type="InterPro" id="IPR015421">
    <property type="entry name" value="PyrdxlP-dep_Trfase_major"/>
</dbReference>
<keyword evidence="1 3" id="KW-0663">Pyridoxal phosphate</keyword>
<evidence type="ECO:0000256" key="1">
    <source>
        <dbReference type="ARBA" id="ARBA00022898"/>
    </source>
</evidence>
<dbReference type="Pfam" id="PF01041">
    <property type="entry name" value="DegT_DnrJ_EryC1"/>
    <property type="match status" value="1"/>
</dbReference>
<reference evidence="4 5" key="1">
    <citation type="journal article" date="2024" name="Int. J. Syst. Evol. Microbiol.">
        <title>Lacrimispora brassicae sp. nov. isolated from fermented cabbage, and proposal of Clostridium indicum Gundawar et al. 2019 and Clostridium methoxybenzovorans Mechichi et al. 1999 as heterotypic synonyms of Lacrimispora amygdalina (Parshina et al. 2003) Haas and Blanchard 2020 and Lacrimispora indolis (McClung and McCoy 1957) Haas and Blanchard 2020, respectively.</title>
        <authorList>
            <person name="Kobayashi H."/>
            <person name="Tanizawa Y."/>
            <person name="Sakamoto M."/>
            <person name="Ohkuma M."/>
            <person name="Tohno M."/>
        </authorList>
    </citation>
    <scope>NUCLEOTIDE SEQUENCE [LARGE SCALE GENOMIC DNA]</scope>
    <source>
        <strain evidence="4 5">DSM 12857</strain>
    </source>
</reference>
<dbReference type="InterPro" id="IPR000653">
    <property type="entry name" value="DegT/StrS_aminotransferase"/>
</dbReference>
<name>A0ABQ5M9D8_9FIRM</name>
<accession>A0ABQ5M9D8</accession>
<keyword evidence="4" id="KW-0032">Aminotransferase</keyword>
<gene>
    <name evidence="4" type="ORF">LAD12857_32850</name>
</gene>
<sequence length="381" mass="43257">MENEENGRMIPNEKEILVTRASMPSYEEFITEIKPIWETAWMTNMGEFHDRLKDQLKEYLKAENLLLFVNGHMALEMALQAMNLTGEVITTPFSFASTTHAIVRNNLTPVFCDIREDDYTIDADQIEALITEKTTAILPVHVYGNVCDVEKIEFIAKKHNLKVIYDAAHAFGVEVNHRGIGTYGDASMFSFHATKVYNTIEGGAVTFKDPSLEILFNYLKNFGITGKESVEYIGGNAKMNEFQAAMGICNLRHVDENIEKRRLVSKRYREHLEGVAGIRLNPVKQGISQNYAYFPVSFEGFALSRNQVYDLLASHQIFARKYFYPLITDFDCYRERFLGLNLPIAKRAADSVLTLPLYADLCLEDVDRICEIILSAAQGGK</sequence>
<dbReference type="EMBL" id="BRPJ01000066">
    <property type="protein sequence ID" value="GLB31362.1"/>
    <property type="molecule type" value="Genomic_DNA"/>
</dbReference>
<dbReference type="SUPFAM" id="SSF53383">
    <property type="entry name" value="PLP-dependent transferases"/>
    <property type="match status" value="1"/>
</dbReference>
<evidence type="ECO:0000313" key="5">
    <source>
        <dbReference type="Proteomes" id="UP001419084"/>
    </source>
</evidence>
<protein>
    <submittedName>
        <fullName evidence="4">Aminotransferase</fullName>
    </submittedName>
</protein>
<dbReference type="PIRSF" id="PIRSF000390">
    <property type="entry name" value="PLP_StrS"/>
    <property type="match status" value="1"/>
</dbReference>
<dbReference type="GO" id="GO:0008483">
    <property type="term" value="F:transaminase activity"/>
    <property type="evidence" value="ECO:0007669"/>
    <property type="project" value="UniProtKB-KW"/>
</dbReference>
<evidence type="ECO:0000256" key="2">
    <source>
        <dbReference type="ARBA" id="ARBA00037999"/>
    </source>
</evidence>
<dbReference type="Proteomes" id="UP001419084">
    <property type="component" value="Unassembled WGS sequence"/>
</dbReference>